<dbReference type="SUPFAM" id="SSF57903">
    <property type="entry name" value="FYVE/PHD zinc finger"/>
    <property type="match status" value="1"/>
</dbReference>
<dbReference type="InterPro" id="IPR001965">
    <property type="entry name" value="Znf_PHD"/>
</dbReference>
<evidence type="ECO:0000259" key="12">
    <source>
        <dbReference type="PROSITE" id="PS50280"/>
    </source>
</evidence>
<evidence type="ECO:0000256" key="6">
    <source>
        <dbReference type="ARBA" id="ARBA00022833"/>
    </source>
</evidence>
<keyword evidence="6" id="KW-0862">Zinc</keyword>
<sequence>MNDKTNFIDDPLQTSDCQECINSTCVLSQKPRNFNLAKYLNLPKHKFKQLMNLTYNYIAPSSLSLFTQLRCLQKIYNKPEELYKYLLNCNCFNTLSDCREMKSCNEIDTLLDNNLFVHKFMHKHFILARCINCKGNFHTRIQSRDIKSRMEFCCKKCRICHNCGSNISEKPYIYETSGGMFIYCHNCAKIVNKGNICGICHKTYDDDDYDTPMVACDSCNAWFHFACDERYTLNQYREIEEETYFCKRCLQYQKYINIEKHGPCDICKKDLSDSPLPQFIKRLVYPSRHFGCFAFFNFNRKKENNCIDEEIEDKLIYKEMNEMNCLKCCKSGASVKCELCTDGYYHLECSIMTLFRGYVDVPRCQPHFLQGDYRINKYLHSKERCIIYYSPLLIKLNLEDKEIIFDFYKIYINGKSVTFQELKEQINCKIKEENELVWLKDTFGLSQKEYLKMVKEIKPTSIEDKYKLESIINLLKGESMDDQEISHELWCNSNYSNHTLSYTNFLLQSRNAFILKRSAIQGYGLYATKLYLPNEPIIRYRGEEISSEEANKREKMYGIQSCYMFKLNEEVVIDATILGNLSKYINHSCEPNCYSIKVYNQEWCGVVICAKRVICSDEELTYDYFFGGGEGKTRCLCGTKKCKQFMN</sequence>
<protein>
    <submittedName>
        <fullName evidence="14">Histone-lysine N-methyltransferase 1</fullName>
    </submittedName>
</protein>
<feature type="domain" description="PHD-type" evidence="11">
    <location>
        <begin position="194"/>
        <end position="252"/>
    </location>
</feature>
<keyword evidence="7" id="KW-0156">Chromatin regulator</keyword>
<evidence type="ECO:0000259" key="13">
    <source>
        <dbReference type="PROSITE" id="PS50868"/>
    </source>
</evidence>
<feature type="domain" description="SET" evidence="12">
    <location>
        <begin position="511"/>
        <end position="625"/>
    </location>
</feature>
<evidence type="ECO:0000256" key="3">
    <source>
        <dbReference type="ARBA" id="ARBA00022691"/>
    </source>
</evidence>
<dbReference type="EMBL" id="SBIQ01000063">
    <property type="protein sequence ID" value="KAF7683672.1"/>
    <property type="molecule type" value="Genomic_DNA"/>
</dbReference>
<keyword evidence="9" id="KW-0804">Transcription</keyword>
<evidence type="ECO:0000256" key="1">
    <source>
        <dbReference type="ARBA" id="ARBA00022603"/>
    </source>
</evidence>
<keyword evidence="4" id="KW-0479">Metal-binding</keyword>
<keyword evidence="3" id="KW-0949">S-adenosyl-L-methionine</keyword>
<evidence type="ECO:0000256" key="4">
    <source>
        <dbReference type="ARBA" id="ARBA00022723"/>
    </source>
</evidence>
<keyword evidence="15" id="KW-1185">Reference proteome</keyword>
<dbReference type="SUPFAM" id="SSF82199">
    <property type="entry name" value="SET domain"/>
    <property type="match status" value="1"/>
</dbReference>
<dbReference type="PROSITE" id="PS50016">
    <property type="entry name" value="ZF_PHD_2"/>
    <property type="match status" value="1"/>
</dbReference>
<keyword evidence="8" id="KW-0805">Transcription regulation</keyword>
<feature type="domain" description="Post-SET" evidence="13">
    <location>
        <begin position="631"/>
        <end position="647"/>
    </location>
</feature>
<name>A0ABQ7HZT8_9MICR</name>
<dbReference type="InterPro" id="IPR011011">
    <property type="entry name" value="Znf_FYVE_PHD"/>
</dbReference>
<accession>A0ABQ7HZT8</accession>
<gene>
    <name evidence="14" type="primary">SET1</name>
    <name evidence="14" type="ORF">TCON_1120</name>
</gene>
<dbReference type="Gene3D" id="2.170.270.10">
    <property type="entry name" value="SET domain"/>
    <property type="match status" value="1"/>
</dbReference>
<dbReference type="InterPro" id="IPR003616">
    <property type="entry name" value="Post-SET_dom"/>
</dbReference>
<keyword evidence="1" id="KW-0489">Methyltransferase</keyword>
<keyword evidence="5 10" id="KW-0863">Zinc-finger</keyword>
<reference evidence="14 15" key="1">
    <citation type="submission" date="2019-01" db="EMBL/GenBank/DDBJ databases">
        <title>Genomes sequencing and comparative genomics of infectious freshwater microsporidia, Cucumispora dikerogammari and Thelohania contejeani.</title>
        <authorList>
            <person name="Cormier A."/>
            <person name="Giraud I."/>
            <person name="Wattier R."/>
            <person name="Teixeira M."/>
            <person name="Grandjean F."/>
            <person name="Rigaud T."/>
            <person name="Cordaux R."/>
        </authorList>
    </citation>
    <scope>NUCLEOTIDE SEQUENCE [LARGE SCALE GENOMIC DNA]</scope>
    <source>
        <strain evidence="14">T1</strain>
        <tissue evidence="14">Spores</tissue>
    </source>
</reference>
<dbReference type="InterPro" id="IPR019787">
    <property type="entry name" value="Znf_PHD-finger"/>
</dbReference>
<dbReference type="PANTHER" id="PTHR45838:SF4">
    <property type="entry name" value="HISTONE-LYSINE N-METHYLTRANSFERASE TRITHORAX"/>
    <property type="match status" value="1"/>
</dbReference>
<evidence type="ECO:0000256" key="7">
    <source>
        <dbReference type="ARBA" id="ARBA00022853"/>
    </source>
</evidence>
<evidence type="ECO:0000256" key="9">
    <source>
        <dbReference type="ARBA" id="ARBA00023163"/>
    </source>
</evidence>
<evidence type="ECO:0000256" key="8">
    <source>
        <dbReference type="ARBA" id="ARBA00023015"/>
    </source>
</evidence>
<dbReference type="PROSITE" id="PS50868">
    <property type="entry name" value="POST_SET"/>
    <property type="match status" value="1"/>
</dbReference>
<evidence type="ECO:0000313" key="14">
    <source>
        <dbReference type="EMBL" id="KAF7683672.1"/>
    </source>
</evidence>
<evidence type="ECO:0000256" key="5">
    <source>
        <dbReference type="ARBA" id="ARBA00022771"/>
    </source>
</evidence>
<evidence type="ECO:0000313" key="15">
    <source>
        <dbReference type="Proteomes" id="UP001516464"/>
    </source>
</evidence>
<organism evidence="14 15">
    <name type="scientific">Astathelohania contejeani</name>
    <dbReference type="NCBI Taxonomy" id="164912"/>
    <lineage>
        <taxon>Eukaryota</taxon>
        <taxon>Fungi</taxon>
        <taxon>Fungi incertae sedis</taxon>
        <taxon>Microsporidia</taxon>
        <taxon>Astathelohaniidae</taxon>
        <taxon>Astathelohania</taxon>
    </lineage>
</organism>
<dbReference type="SMART" id="SM00249">
    <property type="entry name" value="PHD"/>
    <property type="match status" value="2"/>
</dbReference>
<evidence type="ECO:0000256" key="10">
    <source>
        <dbReference type="PROSITE-ProRule" id="PRU00146"/>
    </source>
</evidence>
<dbReference type="PANTHER" id="PTHR45838">
    <property type="entry name" value="HISTONE-LYSINE-N-METHYLTRANSFERASE 2 KMT2 FAMILY MEMBER"/>
    <property type="match status" value="1"/>
</dbReference>
<dbReference type="Pfam" id="PF00628">
    <property type="entry name" value="PHD"/>
    <property type="match status" value="1"/>
</dbReference>
<comment type="caution">
    <text evidence="14">The sequence shown here is derived from an EMBL/GenBank/DDBJ whole genome shotgun (WGS) entry which is preliminary data.</text>
</comment>
<dbReference type="Proteomes" id="UP001516464">
    <property type="component" value="Unassembled WGS sequence"/>
</dbReference>
<dbReference type="Pfam" id="PF00856">
    <property type="entry name" value="SET"/>
    <property type="match status" value="1"/>
</dbReference>
<proteinExistence type="predicted"/>
<dbReference type="InterPro" id="IPR001214">
    <property type="entry name" value="SET_dom"/>
</dbReference>
<dbReference type="PROSITE" id="PS50280">
    <property type="entry name" value="SET"/>
    <property type="match status" value="1"/>
</dbReference>
<dbReference type="InterPro" id="IPR046341">
    <property type="entry name" value="SET_dom_sf"/>
</dbReference>
<evidence type="ECO:0000256" key="2">
    <source>
        <dbReference type="ARBA" id="ARBA00022679"/>
    </source>
</evidence>
<dbReference type="SMART" id="SM00317">
    <property type="entry name" value="SET"/>
    <property type="match status" value="1"/>
</dbReference>
<keyword evidence="2" id="KW-0808">Transferase</keyword>
<dbReference type="Gene3D" id="3.30.40.10">
    <property type="entry name" value="Zinc/RING finger domain, C3HC4 (zinc finger)"/>
    <property type="match status" value="1"/>
</dbReference>
<evidence type="ECO:0000259" key="11">
    <source>
        <dbReference type="PROSITE" id="PS50016"/>
    </source>
</evidence>
<dbReference type="InterPro" id="IPR013083">
    <property type="entry name" value="Znf_RING/FYVE/PHD"/>
</dbReference>